<dbReference type="OrthoDB" id="434986at2759"/>
<gene>
    <name evidence="9" type="ORF">E5676_scaffold184G00260</name>
    <name evidence="8" type="ORF">E6C27_scaffold108G001010</name>
</gene>
<evidence type="ECO:0000256" key="6">
    <source>
        <dbReference type="ARBA" id="ARBA00023126"/>
    </source>
</evidence>
<comment type="caution">
    <text evidence="8">The sequence shown here is derived from an EMBL/GenBank/DDBJ whole genome shotgun (WGS) entry which is preliminary data.</text>
</comment>
<evidence type="ECO:0000256" key="5">
    <source>
        <dbReference type="ARBA" id="ARBA00023064"/>
    </source>
</evidence>
<evidence type="ECO:0000313" key="10">
    <source>
        <dbReference type="Proteomes" id="UP000321393"/>
    </source>
</evidence>
<keyword evidence="5" id="KW-0311">Gluconate utilization</keyword>
<dbReference type="AlphaFoldDB" id="A0A5A7V1S9"/>
<dbReference type="PROSITE" id="PS51257">
    <property type="entry name" value="PROKAR_LIPOPROTEIN"/>
    <property type="match status" value="1"/>
</dbReference>
<comment type="pathway">
    <text evidence="1">Carbohydrate degradation; pentose phosphate pathway; D-ribulose 5-phosphate from D-glucose 6-phosphate (oxidative stage): step 3/3.</text>
</comment>
<proteinExistence type="inferred from homology"/>
<protein>
    <recommendedName>
        <fullName evidence="3">phosphogluconate dehydrogenase (NADP(+)-dependent, decarboxylating)</fullName>
        <ecNumber evidence="3">1.1.1.44</ecNumber>
    </recommendedName>
</protein>
<dbReference type="InterPro" id="IPR006183">
    <property type="entry name" value="Pgluconate_DH"/>
</dbReference>
<keyword evidence="6" id="KW-0570">Pentose shunt</keyword>
<evidence type="ECO:0000256" key="4">
    <source>
        <dbReference type="ARBA" id="ARBA00023002"/>
    </source>
</evidence>
<sequence>MRRVVGLAIPAGISTPGMCASLACFDTYRCARLSANLVQAQSDLFGAYTYERVDRQGSYHTEWTKLARNADAGVGILNRAFDLPTNLGTNYEVVHVVNVVKARSSCTRLWQGGNTVGPGVGAITKQMTAIEEMVVSEYNQLDPHLCDKILEMVICEAF</sequence>
<evidence type="ECO:0000256" key="1">
    <source>
        <dbReference type="ARBA" id="ARBA00004874"/>
    </source>
</evidence>
<reference evidence="10 11" key="1">
    <citation type="submission" date="2019-08" db="EMBL/GenBank/DDBJ databases">
        <title>Draft genome sequences of two oriental melons (Cucumis melo L. var makuwa).</title>
        <authorList>
            <person name="Kwon S.-Y."/>
        </authorList>
    </citation>
    <scope>NUCLEOTIDE SEQUENCE [LARGE SCALE GENOMIC DNA]</scope>
    <source>
        <strain evidence="11">cv. Chang Bougi</strain>
        <strain evidence="10">cv. SW 3</strain>
        <tissue evidence="8">Leaf</tissue>
    </source>
</reference>
<evidence type="ECO:0000259" key="7">
    <source>
        <dbReference type="Pfam" id="PF00393"/>
    </source>
</evidence>
<organism evidence="8 10">
    <name type="scientific">Cucumis melo var. makuwa</name>
    <name type="common">Oriental melon</name>
    <dbReference type="NCBI Taxonomy" id="1194695"/>
    <lineage>
        <taxon>Eukaryota</taxon>
        <taxon>Viridiplantae</taxon>
        <taxon>Streptophyta</taxon>
        <taxon>Embryophyta</taxon>
        <taxon>Tracheophyta</taxon>
        <taxon>Spermatophyta</taxon>
        <taxon>Magnoliopsida</taxon>
        <taxon>eudicotyledons</taxon>
        <taxon>Gunneridae</taxon>
        <taxon>Pentapetalae</taxon>
        <taxon>rosids</taxon>
        <taxon>fabids</taxon>
        <taxon>Cucurbitales</taxon>
        <taxon>Cucurbitaceae</taxon>
        <taxon>Benincaseae</taxon>
        <taxon>Cucumis</taxon>
    </lineage>
</organism>
<feature type="domain" description="6-phosphogluconate dehydrogenase C-terminal" evidence="7">
    <location>
        <begin position="1"/>
        <end position="63"/>
    </location>
</feature>
<dbReference type="Proteomes" id="UP000321947">
    <property type="component" value="Unassembled WGS sequence"/>
</dbReference>
<evidence type="ECO:0000313" key="9">
    <source>
        <dbReference type="EMBL" id="TYK24784.1"/>
    </source>
</evidence>
<dbReference type="STRING" id="1194695.A0A5A7V1S9"/>
<dbReference type="InterPro" id="IPR008927">
    <property type="entry name" value="6-PGluconate_DH-like_C_sf"/>
</dbReference>
<dbReference type="GO" id="GO:0004616">
    <property type="term" value="F:phosphogluconate dehydrogenase (decarboxylating) activity"/>
    <property type="evidence" value="ECO:0007669"/>
    <property type="project" value="UniProtKB-EC"/>
</dbReference>
<comment type="similarity">
    <text evidence="2">Belongs to the 6-phosphogluconate dehydrogenase family.</text>
</comment>
<dbReference type="SUPFAM" id="SSF48179">
    <property type="entry name" value="6-phosphogluconate dehydrogenase C-terminal domain-like"/>
    <property type="match status" value="1"/>
</dbReference>
<dbReference type="InterPro" id="IPR006114">
    <property type="entry name" value="6PGDH_C"/>
</dbReference>
<dbReference type="Gene3D" id="1.20.5.320">
    <property type="entry name" value="6-Phosphogluconate Dehydrogenase, domain 3"/>
    <property type="match status" value="1"/>
</dbReference>
<dbReference type="GO" id="GO:0006098">
    <property type="term" value="P:pentose-phosphate shunt"/>
    <property type="evidence" value="ECO:0007669"/>
    <property type="project" value="UniProtKB-UniPathway"/>
</dbReference>
<dbReference type="GO" id="GO:0019521">
    <property type="term" value="P:D-gluconate metabolic process"/>
    <property type="evidence" value="ECO:0007669"/>
    <property type="project" value="UniProtKB-KW"/>
</dbReference>
<dbReference type="EMBL" id="SSTE01005892">
    <property type="protein sequence ID" value="KAA0059825.1"/>
    <property type="molecule type" value="Genomic_DNA"/>
</dbReference>
<evidence type="ECO:0000256" key="2">
    <source>
        <dbReference type="ARBA" id="ARBA00008419"/>
    </source>
</evidence>
<evidence type="ECO:0000256" key="3">
    <source>
        <dbReference type="ARBA" id="ARBA00013011"/>
    </source>
</evidence>
<name>A0A5A7V1S9_CUCMM</name>
<dbReference type="EC" id="1.1.1.44" evidence="3"/>
<keyword evidence="4" id="KW-0560">Oxidoreductase</keyword>
<dbReference type="EMBL" id="SSTD01003836">
    <property type="protein sequence ID" value="TYK24784.1"/>
    <property type="molecule type" value="Genomic_DNA"/>
</dbReference>
<accession>A0A5A7V1S9</accession>
<evidence type="ECO:0000313" key="11">
    <source>
        <dbReference type="Proteomes" id="UP000321947"/>
    </source>
</evidence>
<dbReference type="PANTHER" id="PTHR11811">
    <property type="entry name" value="6-PHOSPHOGLUCONATE DEHYDROGENASE"/>
    <property type="match status" value="1"/>
</dbReference>
<dbReference type="UniPathway" id="UPA00115">
    <property type="reaction ID" value="UER00410"/>
</dbReference>
<dbReference type="Proteomes" id="UP000321393">
    <property type="component" value="Unassembled WGS sequence"/>
</dbReference>
<evidence type="ECO:0000313" key="8">
    <source>
        <dbReference type="EMBL" id="KAA0059825.1"/>
    </source>
</evidence>
<dbReference type="Pfam" id="PF00393">
    <property type="entry name" value="6PGD"/>
    <property type="match status" value="1"/>
</dbReference>